<evidence type="ECO:0000256" key="6">
    <source>
        <dbReference type="ARBA" id="ARBA00023310"/>
    </source>
</evidence>
<proteinExistence type="predicted"/>
<comment type="subcellular location">
    <subcellularLocation>
        <location evidence="1">Membrane</location>
    </subcellularLocation>
</comment>
<keyword evidence="4" id="KW-0406">Ion transport</keyword>
<dbReference type="Proteomes" id="UP000034246">
    <property type="component" value="Unassembled WGS sequence"/>
</dbReference>
<dbReference type="GO" id="GO:0016020">
    <property type="term" value="C:membrane"/>
    <property type="evidence" value="ECO:0007669"/>
    <property type="project" value="UniProtKB-SubCell"/>
</dbReference>
<comment type="caution">
    <text evidence="7">The sequence shown here is derived from an EMBL/GenBank/DDBJ whole genome shotgun (WGS) entry which is preliminary data.</text>
</comment>
<keyword evidence="6" id="KW-0066">ATP synthesis</keyword>
<evidence type="ECO:0000256" key="4">
    <source>
        <dbReference type="ARBA" id="ARBA00023065"/>
    </source>
</evidence>
<dbReference type="STRING" id="1618550.UT39_C0008G0008"/>
<evidence type="ECO:0000256" key="1">
    <source>
        <dbReference type="ARBA" id="ARBA00004370"/>
    </source>
</evidence>
<evidence type="ECO:0000256" key="5">
    <source>
        <dbReference type="ARBA" id="ARBA00023136"/>
    </source>
</evidence>
<sequence>MTSNEKKASVIVKGLVSYLKKCGDEGLLTDVSKVINKLVGEKDKVVVFSPTTLSLQQRRKAEKLVLNLVKRDKITVSFEVNKLILDGLQIKYRDNFWDLSLLGQINKLMEKRN</sequence>
<evidence type="ECO:0000256" key="3">
    <source>
        <dbReference type="ARBA" id="ARBA00022781"/>
    </source>
</evidence>
<keyword evidence="3" id="KW-0375">Hydrogen ion transport</keyword>
<dbReference type="InterPro" id="IPR000711">
    <property type="entry name" value="ATPase_OSCP/dsu"/>
</dbReference>
<name>A0A0G0QLU6_9BACT</name>
<evidence type="ECO:0000313" key="7">
    <source>
        <dbReference type="EMBL" id="KKR11375.1"/>
    </source>
</evidence>
<keyword evidence="5" id="KW-0472">Membrane</keyword>
<dbReference type="AlphaFoldDB" id="A0A0G0QLU6"/>
<accession>A0A0G0QLU6</accession>
<dbReference type="EMBL" id="LBWP01000008">
    <property type="protein sequence ID" value="KKR11375.1"/>
    <property type="molecule type" value="Genomic_DNA"/>
</dbReference>
<keyword evidence="2" id="KW-0813">Transport</keyword>
<reference evidence="7 8" key="1">
    <citation type="journal article" date="2015" name="Nature">
        <title>rRNA introns, odd ribosomes, and small enigmatic genomes across a large radiation of phyla.</title>
        <authorList>
            <person name="Brown C.T."/>
            <person name="Hug L.A."/>
            <person name="Thomas B.C."/>
            <person name="Sharon I."/>
            <person name="Castelle C.J."/>
            <person name="Singh A."/>
            <person name="Wilkins M.J."/>
            <person name="Williams K.H."/>
            <person name="Banfield J.F."/>
        </authorList>
    </citation>
    <scope>NUCLEOTIDE SEQUENCE [LARGE SCALE GENOMIC DNA]</scope>
</reference>
<gene>
    <name evidence="7" type="ORF">UT39_C0008G0008</name>
</gene>
<evidence type="ECO:0000256" key="2">
    <source>
        <dbReference type="ARBA" id="ARBA00022448"/>
    </source>
</evidence>
<organism evidence="7 8">
    <name type="scientific">Candidatus Woesebacteria bacterium GW2011_GWA1_39_21</name>
    <dbReference type="NCBI Taxonomy" id="1618550"/>
    <lineage>
        <taxon>Bacteria</taxon>
        <taxon>Candidatus Woeseibacteriota</taxon>
    </lineage>
</organism>
<dbReference type="Pfam" id="PF00213">
    <property type="entry name" value="OSCP"/>
    <property type="match status" value="1"/>
</dbReference>
<protein>
    <submittedName>
        <fullName evidence="7">Uncharacterized protein</fullName>
    </submittedName>
</protein>
<dbReference type="GO" id="GO:0046933">
    <property type="term" value="F:proton-transporting ATP synthase activity, rotational mechanism"/>
    <property type="evidence" value="ECO:0007669"/>
    <property type="project" value="InterPro"/>
</dbReference>
<evidence type="ECO:0000313" key="8">
    <source>
        <dbReference type="Proteomes" id="UP000034246"/>
    </source>
</evidence>